<dbReference type="EMBL" id="JABAHT010000469">
    <property type="protein sequence ID" value="KAF4655380.1"/>
    <property type="molecule type" value="Genomic_DNA"/>
</dbReference>
<feature type="compositionally biased region" description="Low complexity" evidence="1">
    <location>
        <begin position="81"/>
        <end position="116"/>
    </location>
</feature>
<dbReference type="Proteomes" id="UP000570595">
    <property type="component" value="Unassembled WGS sequence"/>
</dbReference>
<dbReference type="Gene3D" id="3.40.30.10">
    <property type="entry name" value="Glutaredoxin"/>
    <property type="match status" value="1"/>
</dbReference>
<dbReference type="Gene3D" id="3.60.130.30">
    <property type="match status" value="1"/>
</dbReference>
<name>A0A7J6L891_PEROL</name>
<evidence type="ECO:0000256" key="1">
    <source>
        <dbReference type="SAM" id="MobiDB-lite"/>
    </source>
</evidence>
<proteinExistence type="predicted"/>
<reference evidence="2 3" key="1">
    <citation type="submission" date="2020-04" db="EMBL/GenBank/DDBJ databases">
        <title>Perkinsus olseni comparative genomics.</title>
        <authorList>
            <person name="Bogema D.R."/>
        </authorList>
    </citation>
    <scope>NUCLEOTIDE SEQUENCE [LARGE SCALE GENOMIC DNA]</scope>
    <source>
        <strain evidence="2">ATCC PRA-179</strain>
    </source>
</reference>
<evidence type="ECO:0000313" key="3">
    <source>
        <dbReference type="Proteomes" id="UP000570595"/>
    </source>
</evidence>
<accession>A0A7J6L891</accession>
<protein>
    <submittedName>
        <fullName evidence="2">Uncharacterized protein</fullName>
    </submittedName>
</protein>
<organism evidence="2 3">
    <name type="scientific">Perkinsus olseni</name>
    <name type="common">Perkinsus atlanticus</name>
    <dbReference type="NCBI Taxonomy" id="32597"/>
    <lineage>
        <taxon>Eukaryota</taxon>
        <taxon>Sar</taxon>
        <taxon>Alveolata</taxon>
        <taxon>Perkinsozoa</taxon>
        <taxon>Perkinsea</taxon>
        <taxon>Perkinsida</taxon>
        <taxon>Perkinsidae</taxon>
        <taxon>Perkinsus</taxon>
    </lineage>
</organism>
<sequence>MCPSYTHAPQGDLATSPEKSRIETIVGKMPASLRGAEPGTDHVTGQQVRLKPIVTDSRLLWSAAHVTGDLSRVEELSSCCSSSSSSSGDSESGSCSHRSDSPSAKASSEAAEVSTSGFSGKDRSPSIGTAKRSSSRRLHVKDGLPPFALKGYRLRLSHKRLGEFVDNFGMARFDSTCAIFRSPKSYRDFIVLPAFLSASEIATVCAVAADPTVQQIEDRKANLEYKHRAFRVEVQMRLRQPDLYRKISAASKYASDRLWGILDEYEHSYPEMEYIVYDTSKGDGMIEKHVDNYSLVTLVCLLSTPGLDFTGGVNCFKCSREEGYKVPLQRGDMVLFRGEKLQHWITPVTTLKATAVFSLRSLGVRLPLLGGQMRYKVFHKLDILAHVESVHVGYNPGRARTETARRLIMHMKSDRIQRKFPQLKTSYELYGYDTPARAHFKMQDGTDYEFPIEQYTLDEVQAEIHKSQFKCSSAGRRVPLHNLSAAMLSNMKTRSLERLADED</sequence>
<gene>
    <name evidence="2" type="ORF">FOZ61_007597</name>
</gene>
<feature type="region of interest" description="Disordered" evidence="1">
    <location>
        <begin position="1"/>
        <end position="20"/>
    </location>
</feature>
<evidence type="ECO:0000313" key="2">
    <source>
        <dbReference type="EMBL" id="KAF4655380.1"/>
    </source>
</evidence>
<comment type="caution">
    <text evidence="2">The sequence shown here is derived from an EMBL/GenBank/DDBJ whole genome shotgun (WGS) entry which is preliminary data.</text>
</comment>
<dbReference type="OrthoDB" id="442727at2759"/>
<feature type="region of interest" description="Disordered" evidence="1">
    <location>
        <begin position="81"/>
        <end position="137"/>
    </location>
</feature>
<dbReference type="AlphaFoldDB" id="A0A7J6L891"/>